<organism evidence="1 2">
    <name type="scientific">Cohaesibacter gelatinilyticus</name>
    <dbReference type="NCBI Taxonomy" id="372072"/>
    <lineage>
        <taxon>Bacteria</taxon>
        <taxon>Pseudomonadati</taxon>
        <taxon>Pseudomonadota</taxon>
        <taxon>Alphaproteobacteria</taxon>
        <taxon>Hyphomicrobiales</taxon>
        <taxon>Cohaesibacteraceae</taxon>
    </lineage>
</organism>
<sequence>MSLVFFHTAQSNADLFSKELQKRDLPPARHIVRADLLKKATEASVENAQVWAAIEEAMVDAKAQGDSLICTCSTLGPVADELARRGEDAGRSDHFLAKAFLSHAHAQNPQGRCAVVIVASSTQAATKDLFQRVQQELGASGLTIDIILVDEPWKLFMAGDHQGYLRELAKALDILVPDNQYYEFFALAQASMAEALELCENEACRMVWTVPGAFCDHLLVTVR</sequence>
<dbReference type="Proteomes" id="UP000219439">
    <property type="component" value="Unassembled WGS sequence"/>
</dbReference>
<dbReference type="EMBL" id="OBEL01000001">
    <property type="protein sequence ID" value="SNZ08958.1"/>
    <property type="molecule type" value="Genomic_DNA"/>
</dbReference>
<reference evidence="1 2" key="1">
    <citation type="submission" date="2017-09" db="EMBL/GenBank/DDBJ databases">
        <authorList>
            <person name="Ehlers B."/>
            <person name="Leendertz F.H."/>
        </authorList>
    </citation>
    <scope>NUCLEOTIDE SEQUENCE [LARGE SCALE GENOMIC DNA]</scope>
    <source>
        <strain evidence="1 2">DSM 18289</strain>
    </source>
</reference>
<evidence type="ECO:0000313" key="2">
    <source>
        <dbReference type="Proteomes" id="UP000219439"/>
    </source>
</evidence>
<keyword evidence="2" id="KW-1185">Reference proteome</keyword>
<gene>
    <name evidence="1" type="ORF">SAMN06265368_1884</name>
</gene>
<evidence type="ECO:0000313" key="1">
    <source>
        <dbReference type="EMBL" id="SNZ08958.1"/>
    </source>
</evidence>
<dbReference type="AlphaFoldDB" id="A0A285NI67"/>
<protein>
    <recommendedName>
        <fullName evidence="3">Asp/Glu/Hydantoin racemase</fullName>
    </recommendedName>
</protein>
<evidence type="ECO:0008006" key="3">
    <source>
        <dbReference type="Google" id="ProtNLM"/>
    </source>
</evidence>
<dbReference type="OrthoDB" id="6497321at2"/>
<name>A0A285NI67_9HYPH</name>
<proteinExistence type="predicted"/>
<dbReference type="RefSeq" id="WP_097152993.1">
    <property type="nucleotide sequence ID" value="NZ_OBEL01000001.1"/>
</dbReference>
<accession>A0A285NI67</accession>